<dbReference type="GO" id="GO:0032040">
    <property type="term" value="C:small-subunit processome"/>
    <property type="evidence" value="ECO:0007669"/>
    <property type="project" value="TreeGrafter"/>
</dbReference>
<dbReference type="PANTHER" id="PTHR12455">
    <property type="entry name" value="NUCLEOLAR COMPLEX PROTEIN 4"/>
    <property type="match status" value="1"/>
</dbReference>
<reference evidence="6" key="1">
    <citation type="submission" date="2019-07" db="EMBL/GenBank/DDBJ databases">
        <authorList>
            <person name="Dittberner H."/>
        </authorList>
    </citation>
    <scope>NUCLEOTIDE SEQUENCE [LARGE SCALE GENOMIC DNA]</scope>
</reference>
<evidence type="ECO:0000313" key="7">
    <source>
        <dbReference type="Proteomes" id="UP000489600"/>
    </source>
</evidence>
<evidence type="ECO:0000256" key="3">
    <source>
        <dbReference type="ARBA" id="ARBA00022692"/>
    </source>
</evidence>
<feature type="domain" description="CCAAT-binding factor" evidence="5">
    <location>
        <begin position="155"/>
        <end position="300"/>
    </location>
</feature>
<keyword evidence="7" id="KW-1185">Reference proteome</keyword>
<dbReference type="OrthoDB" id="10263185at2759"/>
<protein>
    <recommendedName>
        <fullName evidence="5">CCAAT-binding factor domain-containing protein</fullName>
    </recommendedName>
</protein>
<sequence length="373" mass="42083">MASILTKKKGEYTLKDITSLGRDLLSPRTHTDNLPLLISFISPESEPSVVVKSLDYLRSYFTPLISELHSTSSHSSSTKCPGSEDGDDSSKTWLRSNFDEFVKLLLDVLVSEQFEDTLRETVLGTLMEIVILHPAMLKLLRDFLTKSYDVGGVVSVMALSTLFILMTKYGLEYPNFYDQLSALLVPSVFVGKHRARFLQLLDNCLKSSLLPAYMAASLTKKLSRLSLSVPPSDSLVIMALIYNLLQRHPSINHLAGTDENANEAIEHNDSQPEKSDPMKSFFWEMDTLRHHYYPPVSRFVSSLETELTIRSKTTEKKIEDFSSGSYATIFGEEMERISLQVPLAFYETVPTSLFEESDFPGWTFTIPQEDSKC</sequence>
<comment type="subcellular location">
    <subcellularLocation>
        <location evidence="1">Nucleus membrane</location>
        <topology evidence="1">Multi-pass membrane protein</topology>
    </subcellularLocation>
</comment>
<dbReference type="InterPro" id="IPR027193">
    <property type="entry name" value="Noc4"/>
</dbReference>
<comment type="similarity">
    <text evidence="2">Belongs to the CBF/MAK21 family.</text>
</comment>
<comment type="caution">
    <text evidence="6">The sequence shown here is derived from an EMBL/GenBank/DDBJ whole genome shotgun (WGS) entry which is preliminary data.</text>
</comment>
<keyword evidence="4" id="KW-0472">Membrane</keyword>
<dbReference type="GO" id="GO:0030692">
    <property type="term" value="C:Noc4p-Nop14p complex"/>
    <property type="evidence" value="ECO:0007669"/>
    <property type="project" value="TreeGrafter"/>
</dbReference>
<keyword evidence="3" id="KW-0812">Transmembrane</keyword>
<dbReference type="EMBL" id="CABITT030000002">
    <property type="protein sequence ID" value="VVA93836.1"/>
    <property type="molecule type" value="Genomic_DNA"/>
</dbReference>
<dbReference type="PANTHER" id="PTHR12455:SF0">
    <property type="entry name" value="NUCLEOLAR COMPLEX PROTEIN 4 HOMOLOG"/>
    <property type="match status" value="1"/>
</dbReference>
<dbReference type="GO" id="GO:0042254">
    <property type="term" value="P:ribosome biogenesis"/>
    <property type="evidence" value="ECO:0007669"/>
    <property type="project" value="InterPro"/>
</dbReference>
<dbReference type="AlphaFoldDB" id="A0A565AWP0"/>
<dbReference type="InterPro" id="IPR016024">
    <property type="entry name" value="ARM-type_fold"/>
</dbReference>
<evidence type="ECO:0000313" key="6">
    <source>
        <dbReference type="EMBL" id="VVA93836.1"/>
    </source>
</evidence>
<keyword evidence="4" id="KW-1133">Transmembrane helix</keyword>
<evidence type="ECO:0000256" key="1">
    <source>
        <dbReference type="ARBA" id="ARBA00004232"/>
    </source>
</evidence>
<organism evidence="6 7">
    <name type="scientific">Arabis nemorensis</name>
    <dbReference type="NCBI Taxonomy" id="586526"/>
    <lineage>
        <taxon>Eukaryota</taxon>
        <taxon>Viridiplantae</taxon>
        <taxon>Streptophyta</taxon>
        <taxon>Embryophyta</taxon>
        <taxon>Tracheophyta</taxon>
        <taxon>Spermatophyta</taxon>
        <taxon>Magnoliopsida</taxon>
        <taxon>eudicotyledons</taxon>
        <taxon>Gunneridae</taxon>
        <taxon>Pentapetalae</taxon>
        <taxon>rosids</taxon>
        <taxon>malvids</taxon>
        <taxon>Brassicales</taxon>
        <taxon>Brassicaceae</taxon>
        <taxon>Arabideae</taxon>
        <taxon>Arabis</taxon>
    </lineage>
</organism>
<gene>
    <name evidence="6" type="ORF">ANE_LOCUS4281</name>
</gene>
<evidence type="ECO:0000256" key="4">
    <source>
        <dbReference type="ARBA" id="ARBA00022989"/>
    </source>
</evidence>
<proteinExistence type="inferred from homology"/>
<dbReference type="Proteomes" id="UP000489600">
    <property type="component" value="Unassembled WGS sequence"/>
</dbReference>
<evidence type="ECO:0000259" key="5">
    <source>
        <dbReference type="Pfam" id="PF03914"/>
    </source>
</evidence>
<accession>A0A565AWP0</accession>
<dbReference type="SUPFAM" id="SSF48371">
    <property type="entry name" value="ARM repeat"/>
    <property type="match status" value="1"/>
</dbReference>
<dbReference type="InterPro" id="IPR005612">
    <property type="entry name" value="CCAAT-binding_factor"/>
</dbReference>
<dbReference type="Pfam" id="PF03914">
    <property type="entry name" value="CBF"/>
    <property type="match status" value="1"/>
</dbReference>
<evidence type="ECO:0000256" key="2">
    <source>
        <dbReference type="ARBA" id="ARBA00007797"/>
    </source>
</evidence>
<name>A0A565AWP0_9BRAS</name>
<dbReference type="GO" id="GO:0031965">
    <property type="term" value="C:nuclear membrane"/>
    <property type="evidence" value="ECO:0007669"/>
    <property type="project" value="UniProtKB-SubCell"/>
</dbReference>